<accession>A0A495RYQ4</accession>
<gene>
    <name evidence="4" type="ORF">BC952_2611</name>
</gene>
<evidence type="ECO:0000259" key="2">
    <source>
        <dbReference type="Pfam" id="PF04773"/>
    </source>
</evidence>
<feature type="domain" description="FecR protein" evidence="2">
    <location>
        <begin position="106"/>
        <end position="192"/>
    </location>
</feature>
<feature type="domain" description="Protein FecR C-terminal" evidence="3">
    <location>
        <begin position="232"/>
        <end position="298"/>
    </location>
</feature>
<dbReference type="PANTHER" id="PTHR30273">
    <property type="entry name" value="PERIPLASMIC SIGNAL SENSOR AND SIGMA FACTOR ACTIVATOR FECR-RELATED"/>
    <property type="match status" value="1"/>
</dbReference>
<keyword evidence="5" id="KW-1185">Reference proteome</keyword>
<evidence type="ECO:0000259" key="3">
    <source>
        <dbReference type="Pfam" id="PF16344"/>
    </source>
</evidence>
<evidence type="ECO:0000313" key="4">
    <source>
        <dbReference type="EMBL" id="RKS92697.1"/>
    </source>
</evidence>
<dbReference type="InterPro" id="IPR012373">
    <property type="entry name" value="Ferrdict_sens_TM"/>
</dbReference>
<dbReference type="Gene3D" id="2.60.120.1440">
    <property type="match status" value="1"/>
</dbReference>
<keyword evidence="1" id="KW-1133">Transmembrane helix</keyword>
<dbReference type="InterPro" id="IPR006860">
    <property type="entry name" value="FecR"/>
</dbReference>
<dbReference type="PANTHER" id="PTHR30273:SF2">
    <property type="entry name" value="PROTEIN FECR"/>
    <property type="match status" value="1"/>
</dbReference>
<dbReference type="GO" id="GO:0016989">
    <property type="term" value="F:sigma factor antagonist activity"/>
    <property type="evidence" value="ECO:0007669"/>
    <property type="project" value="TreeGrafter"/>
</dbReference>
<dbReference type="Proteomes" id="UP000280091">
    <property type="component" value="Unassembled WGS sequence"/>
</dbReference>
<comment type="caution">
    <text evidence="4">The sequence shown here is derived from an EMBL/GenBank/DDBJ whole genome shotgun (WGS) entry which is preliminary data.</text>
</comment>
<keyword evidence="1" id="KW-0472">Membrane</keyword>
<proteinExistence type="predicted"/>
<sequence>MNTMEENHILSKWLNNDLTDAELADFKADPDYEKYEKIKKYTAHLEVPDFNDTKILEHVVSHKKTTPKGIVLYKNWLFKVAAILVVGLGITLIMQNFATQTQYAPNGKKNTFSLPDNSEVVLNAGSEIEYKKRNWDNNRNLELHGEAYFKVAKGKKFEVTTDLGKVAVLGTQFNVKARKNRFDVTCFEGRVKVNYKNTEVILTQGQSVIFENGKQINTSVNSPKPEWLENQIAFNTENLRNILDEIQRQYDVSIEVKTKDSDKLFTGKIPTDNLDVALQIIATTYHLEPNKIAANKIIFEKK</sequence>
<reference evidence="4 5" key="1">
    <citation type="submission" date="2018-10" db="EMBL/GenBank/DDBJ databases">
        <title>Genomic Encyclopedia of Archaeal and Bacterial Type Strains, Phase II (KMG-II): from individual species to whole genera.</title>
        <authorList>
            <person name="Goeker M."/>
        </authorList>
    </citation>
    <scope>NUCLEOTIDE SEQUENCE [LARGE SCALE GENOMIC DNA]</scope>
    <source>
        <strain evidence="4 5">DSM 15094</strain>
    </source>
</reference>
<organism evidence="4 5">
    <name type="scientific">Flavobacterium limicola</name>
    <dbReference type="NCBI Taxonomy" id="180441"/>
    <lineage>
        <taxon>Bacteria</taxon>
        <taxon>Pseudomonadati</taxon>
        <taxon>Bacteroidota</taxon>
        <taxon>Flavobacteriia</taxon>
        <taxon>Flavobacteriales</taxon>
        <taxon>Flavobacteriaceae</taxon>
        <taxon>Flavobacterium</taxon>
    </lineage>
</organism>
<dbReference type="AlphaFoldDB" id="A0A495RYQ4"/>
<keyword evidence="1" id="KW-0812">Transmembrane</keyword>
<feature type="transmembrane region" description="Helical" evidence="1">
    <location>
        <begin position="76"/>
        <end position="98"/>
    </location>
</feature>
<protein>
    <submittedName>
        <fullName evidence="4">FecR family protein</fullName>
    </submittedName>
</protein>
<dbReference type="InterPro" id="IPR032508">
    <property type="entry name" value="FecR_C"/>
</dbReference>
<dbReference type="Pfam" id="PF04773">
    <property type="entry name" value="FecR"/>
    <property type="match status" value="1"/>
</dbReference>
<evidence type="ECO:0000256" key="1">
    <source>
        <dbReference type="SAM" id="Phobius"/>
    </source>
</evidence>
<dbReference type="Pfam" id="PF16344">
    <property type="entry name" value="FecR_C"/>
    <property type="match status" value="1"/>
</dbReference>
<dbReference type="EMBL" id="RBXA01000003">
    <property type="protein sequence ID" value="RKS92697.1"/>
    <property type="molecule type" value="Genomic_DNA"/>
</dbReference>
<dbReference type="Gene3D" id="3.55.50.30">
    <property type="match status" value="1"/>
</dbReference>
<dbReference type="PIRSF" id="PIRSF018266">
    <property type="entry name" value="FecR"/>
    <property type="match status" value="1"/>
</dbReference>
<evidence type="ECO:0000313" key="5">
    <source>
        <dbReference type="Proteomes" id="UP000280091"/>
    </source>
</evidence>
<name>A0A495RYQ4_9FLAO</name>
<dbReference type="RefSeq" id="WP_244200149.1">
    <property type="nucleotide sequence ID" value="NZ_RBXA01000003.1"/>
</dbReference>